<dbReference type="KEGG" id="ttq:NIES37_52800"/>
<proteinExistence type="predicted"/>
<organism evidence="3 4">
    <name type="scientific">Tolypothrix tenuis PCC 7101</name>
    <dbReference type="NCBI Taxonomy" id="231146"/>
    <lineage>
        <taxon>Bacteria</taxon>
        <taxon>Bacillati</taxon>
        <taxon>Cyanobacteriota</taxon>
        <taxon>Cyanophyceae</taxon>
        <taxon>Nostocales</taxon>
        <taxon>Tolypothrichaceae</taxon>
        <taxon>Tolypothrix</taxon>
    </lineage>
</organism>
<feature type="transmembrane region" description="Helical" evidence="1">
    <location>
        <begin position="178"/>
        <end position="198"/>
    </location>
</feature>
<evidence type="ECO:0000313" key="3">
    <source>
        <dbReference type="EMBL" id="BAZ01281.1"/>
    </source>
</evidence>
<keyword evidence="1" id="KW-1133">Transmembrane helix</keyword>
<evidence type="ECO:0000256" key="2">
    <source>
        <dbReference type="SAM" id="SignalP"/>
    </source>
</evidence>
<name>A0A1Z4N6F8_9CYAN</name>
<dbReference type="Proteomes" id="UP000218785">
    <property type="component" value="Chromosome"/>
</dbReference>
<keyword evidence="1" id="KW-0472">Membrane</keyword>
<keyword evidence="1" id="KW-0812">Transmembrane</keyword>
<gene>
    <name evidence="3" type="ORF">NIES37_52800</name>
</gene>
<evidence type="ECO:0000313" key="4">
    <source>
        <dbReference type="Proteomes" id="UP000218785"/>
    </source>
</evidence>
<dbReference type="AlphaFoldDB" id="A0A1Z4N6F8"/>
<sequence length="203" mass="21804">MFPQLSHAKSSIPLIFLLLLSLTPLNAASAHSVKISADIGGTLHIEPNDNPQAGQPAKAWFALTRKGGKAIALKDCDCRLAVYAEPHTPQEPPLLEPPLKPVSAERYKDTPGAEITFPKPGAYQLALTGKPTSGESFKPFELKFQVTVASGSQNIPQTPQNVNQTINNQAVETQSPPLPLWAIAAAVFATLGIVLAVMQKRRR</sequence>
<feature type="chain" id="PRO_5012870969" description="Transketolase" evidence="2">
    <location>
        <begin position="28"/>
        <end position="203"/>
    </location>
</feature>
<protein>
    <recommendedName>
        <fullName evidence="5">Transketolase</fullName>
    </recommendedName>
</protein>
<dbReference type="RefSeq" id="WP_190445781.1">
    <property type="nucleotide sequence ID" value="NZ_CAWNJS010000001.1"/>
</dbReference>
<accession>A0A1Z4N6F8</accession>
<keyword evidence="2" id="KW-0732">Signal</keyword>
<feature type="signal peptide" evidence="2">
    <location>
        <begin position="1"/>
        <end position="27"/>
    </location>
</feature>
<dbReference type="EMBL" id="AP018248">
    <property type="protein sequence ID" value="BAZ01281.1"/>
    <property type="molecule type" value="Genomic_DNA"/>
</dbReference>
<evidence type="ECO:0000256" key="1">
    <source>
        <dbReference type="SAM" id="Phobius"/>
    </source>
</evidence>
<evidence type="ECO:0008006" key="5">
    <source>
        <dbReference type="Google" id="ProtNLM"/>
    </source>
</evidence>
<reference evidence="3 4" key="1">
    <citation type="submission" date="2017-06" db="EMBL/GenBank/DDBJ databases">
        <title>Genome sequencing of cyanobaciteial culture collection at National Institute for Environmental Studies (NIES).</title>
        <authorList>
            <person name="Hirose Y."/>
            <person name="Shimura Y."/>
            <person name="Fujisawa T."/>
            <person name="Nakamura Y."/>
            <person name="Kawachi M."/>
        </authorList>
    </citation>
    <scope>NUCLEOTIDE SEQUENCE [LARGE SCALE GENOMIC DNA]</scope>
    <source>
        <strain evidence="3 4">NIES-37</strain>
    </source>
</reference>
<keyword evidence="4" id="KW-1185">Reference proteome</keyword>